<dbReference type="InterPro" id="IPR017853">
    <property type="entry name" value="GH"/>
</dbReference>
<dbReference type="InterPro" id="IPR050226">
    <property type="entry name" value="NagZ_Beta-hexosaminidase"/>
</dbReference>
<comment type="caution">
    <text evidence="12">The sequence shown here is derived from an EMBL/GenBank/DDBJ whole genome shotgun (WGS) entry which is preliminary data.</text>
</comment>
<protein>
    <recommendedName>
        <fullName evidence="10">Beta-hexosaminidase</fullName>
        <ecNumber evidence="10">3.2.1.52</ecNumber>
    </recommendedName>
    <alternativeName>
        <fullName evidence="10">Beta-N-acetylhexosaminidase</fullName>
    </alternativeName>
    <alternativeName>
        <fullName evidence="10">N-acetyl-beta-glucosaminidase</fullName>
    </alternativeName>
</protein>
<feature type="active site" description="Proton donor/acceptor" evidence="10">
    <location>
        <position position="195"/>
    </location>
</feature>
<feature type="binding site" evidence="10">
    <location>
        <position position="76"/>
    </location>
    <ligand>
        <name>substrate</name>
    </ligand>
</feature>
<evidence type="ECO:0000256" key="4">
    <source>
        <dbReference type="ARBA" id="ARBA00022801"/>
    </source>
</evidence>
<dbReference type="InterPro" id="IPR001764">
    <property type="entry name" value="Glyco_hydro_3_N"/>
</dbReference>
<dbReference type="InterPro" id="IPR019800">
    <property type="entry name" value="Glyco_hydro_3_AS"/>
</dbReference>
<dbReference type="GO" id="GO:0005737">
    <property type="term" value="C:cytoplasm"/>
    <property type="evidence" value="ECO:0007669"/>
    <property type="project" value="UniProtKB-SubCell"/>
</dbReference>
<feature type="binding site" evidence="10">
    <location>
        <position position="68"/>
    </location>
    <ligand>
        <name>substrate</name>
    </ligand>
</feature>
<comment type="subcellular location">
    <subcellularLocation>
        <location evidence="10">Cytoplasm</location>
    </subcellularLocation>
</comment>
<keyword evidence="13" id="KW-1185">Reference proteome</keyword>
<dbReference type="EMBL" id="NGUO01000019">
    <property type="protein sequence ID" value="OWS69323.1"/>
    <property type="molecule type" value="Genomic_DNA"/>
</dbReference>
<keyword evidence="4 10" id="KW-0378">Hydrolase</keyword>
<dbReference type="RefSeq" id="WP_088528173.1">
    <property type="nucleotide sequence ID" value="NZ_NGUO01000019.1"/>
</dbReference>
<dbReference type="GO" id="GO:0004563">
    <property type="term" value="F:beta-N-acetylhexosaminidase activity"/>
    <property type="evidence" value="ECO:0007669"/>
    <property type="project" value="UniProtKB-UniRule"/>
</dbReference>
<dbReference type="GO" id="GO:0008360">
    <property type="term" value="P:regulation of cell shape"/>
    <property type="evidence" value="ECO:0007669"/>
    <property type="project" value="UniProtKB-KW"/>
</dbReference>
<organism evidence="12 13">
    <name type="scientific">Polynucleobacter aenigmaticus</name>
    <dbReference type="NCBI Taxonomy" id="1743164"/>
    <lineage>
        <taxon>Bacteria</taxon>
        <taxon>Pseudomonadati</taxon>
        <taxon>Pseudomonadota</taxon>
        <taxon>Betaproteobacteria</taxon>
        <taxon>Burkholderiales</taxon>
        <taxon>Burkholderiaceae</taxon>
        <taxon>Polynucleobacter</taxon>
    </lineage>
</organism>
<dbReference type="PROSITE" id="PS00775">
    <property type="entry name" value="GLYCOSYL_HYDROL_F3"/>
    <property type="match status" value="1"/>
</dbReference>
<keyword evidence="2 10" id="KW-0963">Cytoplasm</keyword>
<feature type="active site" description="Nucleophile" evidence="10">
    <location>
        <position position="265"/>
    </location>
</feature>
<dbReference type="Gene3D" id="3.20.20.300">
    <property type="entry name" value="Glycoside hydrolase, family 3, N-terminal domain"/>
    <property type="match status" value="1"/>
</dbReference>
<evidence type="ECO:0000256" key="8">
    <source>
        <dbReference type="ARBA" id="ARBA00023306"/>
    </source>
</evidence>
<evidence type="ECO:0000259" key="11">
    <source>
        <dbReference type="Pfam" id="PF00933"/>
    </source>
</evidence>
<comment type="catalytic activity">
    <reaction evidence="1 10">
        <text>Hydrolysis of terminal non-reducing N-acetyl-D-hexosamine residues in N-acetyl-beta-D-hexosaminides.</text>
        <dbReference type="EC" id="3.2.1.52"/>
    </reaction>
</comment>
<proteinExistence type="inferred from homology"/>
<comment type="function">
    <text evidence="10">Plays a role in peptidoglycan recycling by cleaving the terminal beta-1,4-linked N-acetylglucosamine (GlcNAc) from peptide-linked peptidoglycan fragments, giving rise to free GlcNAc, anhydro-N-acetylmuramic acid and anhydro-N-acetylmuramic acid-linked peptides.</text>
</comment>
<comment type="similarity">
    <text evidence="10">Belongs to the glycosyl hydrolase 3 family. NagZ subfamily.</text>
</comment>
<dbReference type="Pfam" id="PF00933">
    <property type="entry name" value="Glyco_hydro_3"/>
    <property type="match status" value="1"/>
</dbReference>
<dbReference type="GO" id="GO:0071555">
    <property type="term" value="P:cell wall organization"/>
    <property type="evidence" value="ECO:0007669"/>
    <property type="project" value="UniProtKB-KW"/>
</dbReference>
<sequence length="358" mass="38861">MSKSTMKPGPVTLDVVGLELNAEDRRRILHPLTGGVILFGRNFSNRKQLTKLTAEIKKLRSDVLISIDHEGGRVQRCRTDGFTHLPAMRKLGELWGAKTKSTHTAESAAVAMAVATACGYILAAELRACGVDFSFTPVLDLDFGRSGVIGDRAFSRDPQITFALAKSLNEGLRLAGMANCGKHFPGHGWAEADSHVAIPVDERPLKQILNTDAKPYEWLDLSLTAVMPAHVIYPKVDKNPAGFSKVWLHSILRQELGFEGVIFSDDLSMEGASVAGSVVKGADMALDAGCDAVLLCNRPDLADQLLSQLKVSKAKQAESAKRLNRLMPTAAAPSWEELQTEAQYQHAKGLLQQLKLIA</sequence>
<dbReference type="NCBIfam" id="NF003740">
    <property type="entry name" value="PRK05337.1"/>
    <property type="match status" value="1"/>
</dbReference>
<evidence type="ECO:0000256" key="5">
    <source>
        <dbReference type="ARBA" id="ARBA00022960"/>
    </source>
</evidence>
<feature type="binding site" evidence="10">
    <location>
        <begin position="182"/>
        <end position="183"/>
    </location>
    <ligand>
        <name>substrate</name>
    </ligand>
</feature>
<name>A0A254PRY4_9BURK</name>
<dbReference type="OrthoDB" id="9786661at2"/>
<gene>
    <name evidence="10" type="primary">nagZ</name>
    <name evidence="12" type="ORF">CBI30_10080</name>
</gene>
<keyword evidence="5 10" id="KW-0133">Cell shape</keyword>
<keyword evidence="3 10" id="KW-0132">Cell division</keyword>
<accession>A0A254PRY4</accession>
<keyword evidence="6 10" id="KW-0573">Peptidoglycan synthesis</keyword>
<evidence type="ECO:0000256" key="9">
    <source>
        <dbReference type="ARBA" id="ARBA00023316"/>
    </source>
</evidence>
<dbReference type="PANTHER" id="PTHR30480">
    <property type="entry name" value="BETA-HEXOSAMINIDASE-RELATED"/>
    <property type="match status" value="1"/>
</dbReference>
<dbReference type="AlphaFoldDB" id="A0A254PRY4"/>
<dbReference type="HAMAP" id="MF_00364">
    <property type="entry name" value="NagZ"/>
    <property type="match status" value="1"/>
</dbReference>
<evidence type="ECO:0000256" key="3">
    <source>
        <dbReference type="ARBA" id="ARBA00022618"/>
    </source>
</evidence>
<keyword evidence="8 10" id="KW-0131">Cell cycle</keyword>
<dbReference type="SUPFAM" id="SSF51445">
    <property type="entry name" value="(Trans)glycosidases"/>
    <property type="match status" value="1"/>
</dbReference>
<evidence type="ECO:0000256" key="10">
    <source>
        <dbReference type="HAMAP-Rule" id="MF_00364"/>
    </source>
</evidence>
<dbReference type="UniPathway" id="UPA00544"/>
<keyword evidence="7 10" id="KW-0326">Glycosidase</keyword>
<dbReference type="GO" id="GO:0009252">
    <property type="term" value="P:peptidoglycan biosynthetic process"/>
    <property type="evidence" value="ECO:0007669"/>
    <property type="project" value="UniProtKB-KW"/>
</dbReference>
<evidence type="ECO:0000256" key="7">
    <source>
        <dbReference type="ARBA" id="ARBA00023295"/>
    </source>
</evidence>
<feature type="site" description="Important for catalytic activity" evidence="10">
    <location>
        <position position="193"/>
    </location>
</feature>
<feature type="domain" description="Glycoside hydrolase family 3 N-terminal" evidence="11">
    <location>
        <begin position="13"/>
        <end position="325"/>
    </location>
</feature>
<evidence type="ECO:0000256" key="6">
    <source>
        <dbReference type="ARBA" id="ARBA00022984"/>
    </source>
</evidence>
<dbReference type="PANTHER" id="PTHR30480:SF13">
    <property type="entry name" value="BETA-HEXOSAMINIDASE"/>
    <property type="match status" value="1"/>
</dbReference>
<reference evidence="12 13" key="1">
    <citation type="submission" date="2017-05" db="EMBL/GenBank/DDBJ databases">
        <title>Polynucleobacter sp. MWH-K35W1 isolated from the permanently anoxic monimolimnion of a meromictic lake.</title>
        <authorList>
            <person name="Hahn M.W."/>
        </authorList>
    </citation>
    <scope>NUCLEOTIDE SEQUENCE [LARGE SCALE GENOMIC DNA]</scope>
    <source>
        <strain evidence="12 13">MWH-K35W1</strain>
    </source>
</reference>
<evidence type="ECO:0000313" key="13">
    <source>
        <dbReference type="Proteomes" id="UP000198104"/>
    </source>
</evidence>
<evidence type="ECO:0000256" key="1">
    <source>
        <dbReference type="ARBA" id="ARBA00001231"/>
    </source>
</evidence>
<comment type="pathway">
    <text evidence="10">Cell wall biogenesis; peptidoglycan recycling.</text>
</comment>
<keyword evidence="9 10" id="KW-0961">Cell wall biogenesis/degradation</keyword>
<feature type="binding site" evidence="10">
    <location>
        <position position="152"/>
    </location>
    <ligand>
        <name>substrate</name>
    </ligand>
</feature>
<evidence type="ECO:0000313" key="12">
    <source>
        <dbReference type="EMBL" id="OWS69323.1"/>
    </source>
</evidence>
<dbReference type="InterPro" id="IPR022956">
    <property type="entry name" value="Beta_hexosaminidase_bac"/>
</dbReference>
<dbReference type="GO" id="GO:0005975">
    <property type="term" value="P:carbohydrate metabolic process"/>
    <property type="evidence" value="ECO:0007669"/>
    <property type="project" value="InterPro"/>
</dbReference>
<dbReference type="GO" id="GO:0009254">
    <property type="term" value="P:peptidoglycan turnover"/>
    <property type="evidence" value="ECO:0007669"/>
    <property type="project" value="UniProtKB-UniRule"/>
</dbReference>
<dbReference type="Proteomes" id="UP000198104">
    <property type="component" value="Unassembled WGS sequence"/>
</dbReference>
<dbReference type="InterPro" id="IPR036962">
    <property type="entry name" value="Glyco_hydro_3_N_sf"/>
</dbReference>
<evidence type="ECO:0000256" key="2">
    <source>
        <dbReference type="ARBA" id="ARBA00022490"/>
    </source>
</evidence>
<dbReference type="GO" id="GO:0051301">
    <property type="term" value="P:cell division"/>
    <property type="evidence" value="ECO:0007669"/>
    <property type="project" value="UniProtKB-KW"/>
</dbReference>
<dbReference type="EC" id="3.2.1.52" evidence="10"/>